<feature type="non-terminal residue" evidence="1">
    <location>
        <position position="425"/>
    </location>
</feature>
<sequence>MASGVTDIRAATMMFEGKHEECIRLLPYTKDGQIVVQFYVYSGESGIPKDLRKEAQTFFEDMHVKLEWSDLYNDSVNILNVQRLKYPFGKPTPLTASQVNEMNQVFENKLPELSKHRNVTYVQASIKITDSTQTDKPCITIDVLGKGCIPFGELAFPNAFEGNPVDVVNGFWIRAGKRPTEAKEPSDMLCLGSSIGVQGKKASGTLGAIVKDGSTYCALSCDLVMNSEKAKCIVHPGLNDHLNYLKYYLAQYKRCVDDVTGSETECSVETLSSSEAQGNRFEQLDRIKNNHPKSSNYTSADLKRLTKFEKDFEEGNKAPRKIGDNYTSADLKRLTKFEKDFEEGNKAPRKIREYFVGVNKNVVWPQTNGKEYFIDAAIAKLPDEEVTRLKQSRTVRLIEIDIKIRGECEPEDIPAISDSNKLCKN</sequence>
<protein>
    <submittedName>
        <fullName evidence="1">Uncharacterized protein</fullName>
    </submittedName>
</protein>
<organism evidence="1 2">
    <name type="scientific">Porites lobata</name>
    <dbReference type="NCBI Taxonomy" id="104759"/>
    <lineage>
        <taxon>Eukaryota</taxon>
        <taxon>Metazoa</taxon>
        <taxon>Cnidaria</taxon>
        <taxon>Anthozoa</taxon>
        <taxon>Hexacorallia</taxon>
        <taxon>Scleractinia</taxon>
        <taxon>Fungiina</taxon>
        <taxon>Poritidae</taxon>
        <taxon>Porites</taxon>
    </lineage>
</organism>
<dbReference type="Proteomes" id="UP001159405">
    <property type="component" value="Unassembled WGS sequence"/>
</dbReference>
<keyword evidence="2" id="KW-1185">Reference proteome</keyword>
<gene>
    <name evidence="1" type="ORF">PLOB_00003997</name>
</gene>
<evidence type="ECO:0000313" key="1">
    <source>
        <dbReference type="EMBL" id="CAH3160588.1"/>
    </source>
</evidence>
<reference evidence="1 2" key="1">
    <citation type="submission" date="2022-05" db="EMBL/GenBank/DDBJ databases">
        <authorList>
            <consortium name="Genoscope - CEA"/>
            <person name="William W."/>
        </authorList>
    </citation>
    <scope>NUCLEOTIDE SEQUENCE [LARGE SCALE GENOMIC DNA]</scope>
</reference>
<comment type="caution">
    <text evidence="1">The sequence shown here is derived from an EMBL/GenBank/DDBJ whole genome shotgun (WGS) entry which is preliminary data.</text>
</comment>
<proteinExistence type="predicted"/>
<name>A0ABN8QAF8_9CNID</name>
<evidence type="ECO:0000313" key="2">
    <source>
        <dbReference type="Proteomes" id="UP001159405"/>
    </source>
</evidence>
<dbReference type="EMBL" id="CALNXK010000117">
    <property type="protein sequence ID" value="CAH3160588.1"/>
    <property type="molecule type" value="Genomic_DNA"/>
</dbReference>
<accession>A0ABN8QAF8</accession>